<dbReference type="Proteomes" id="UP000887013">
    <property type="component" value="Unassembled WGS sequence"/>
</dbReference>
<proteinExistence type="predicted"/>
<evidence type="ECO:0000256" key="1">
    <source>
        <dbReference type="SAM" id="MobiDB-lite"/>
    </source>
</evidence>
<feature type="region of interest" description="Disordered" evidence="1">
    <location>
        <begin position="1"/>
        <end position="23"/>
    </location>
</feature>
<reference evidence="2" key="1">
    <citation type="submission" date="2020-08" db="EMBL/GenBank/DDBJ databases">
        <title>Multicomponent nature underlies the extraordinary mechanical properties of spider dragline silk.</title>
        <authorList>
            <person name="Kono N."/>
            <person name="Nakamura H."/>
            <person name="Mori M."/>
            <person name="Yoshida Y."/>
            <person name="Ohtoshi R."/>
            <person name="Malay A.D."/>
            <person name="Moran D.A.P."/>
            <person name="Tomita M."/>
            <person name="Numata K."/>
            <person name="Arakawa K."/>
        </authorList>
    </citation>
    <scope>NUCLEOTIDE SEQUENCE</scope>
</reference>
<organism evidence="2 3">
    <name type="scientific">Nephila pilipes</name>
    <name type="common">Giant wood spider</name>
    <name type="synonym">Nephila maculata</name>
    <dbReference type="NCBI Taxonomy" id="299642"/>
    <lineage>
        <taxon>Eukaryota</taxon>
        <taxon>Metazoa</taxon>
        <taxon>Ecdysozoa</taxon>
        <taxon>Arthropoda</taxon>
        <taxon>Chelicerata</taxon>
        <taxon>Arachnida</taxon>
        <taxon>Araneae</taxon>
        <taxon>Araneomorphae</taxon>
        <taxon>Entelegynae</taxon>
        <taxon>Araneoidea</taxon>
        <taxon>Nephilidae</taxon>
        <taxon>Nephila</taxon>
    </lineage>
</organism>
<feature type="non-terminal residue" evidence="2">
    <location>
        <position position="1"/>
    </location>
</feature>
<comment type="caution">
    <text evidence="2">The sequence shown here is derived from an EMBL/GenBank/DDBJ whole genome shotgun (WGS) entry which is preliminary data.</text>
</comment>
<keyword evidence="3" id="KW-1185">Reference proteome</keyword>
<dbReference type="AlphaFoldDB" id="A0A8X6TYY9"/>
<evidence type="ECO:0000313" key="3">
    <source>
        <dbReference type="Proteomes" id="UP000887013"/>
    </source>
</evidence>
<name>A0A8X6TYY9_NEPPI</name>
<accession>A0A8X6TYY9</accession>
<evidence type="ECO:0000313" key="2">
    <source>
        <dbReference type="EMBL" id="GFT64729.1"/>
    </source>
</evidence>
<gene>
    <name evidence="2" type="ORF">NPIL_612521</name>
</gene>
<protein>
    <submittedName>
        <fullName evidence="2">Uncharacterized protein</fullName>
    </submittedName>
</protein>
<dbReference type="EMBL" id="BMAW01068483">
    <property type="protein sequence ID" value="GFT64729.1"/>
    <property type="molecule type" value="Genomic_DNA"/>
</dbReference>
<sequence>PEARGYHLSCSEAPPHRRTSRDL</sequence>